<feature type="region of interest" description="Disordered" evidence="3">
    <location>
        <begin position="359"/>
        <end position="442"/>
    </location>
</feature>
<keyword evidence="1 2" id="KW-0694">RNA-binding</keyword>
<proteinExistence type="predicted"/>
<feature type="domain" description="RRM" evidence="4">
    <location>
        <begin position="262"/>
        <end position="353"/>
    </location>
</feature>
<feature type="non-terminal residue" evidence="5">
    <location>
        <position position="442"/>
    </location>
</feature>
<gene>
    <name evidence="5" type="ORF">DM02DRAFT_612555</name>
</gene>
<feature type="compositionally biased region" description="Low complexity" evidence="3">
    <location>
        <begin position="104"/>
        <end position="113"/>
    </location>
</feature>
<dbReference type="PROSITE" id="PS50102">
    <property type="entry name" value="RRM"/>
    <property type="match status" value="2"/>
</dbReference>
<protein>
    <submittedName>
        <fullName evidence="5">RNA-binding domain-containing protein</fullName>
    </submittedName>
</protein>
<dbReference type="SMART" id="SM00360">
    <property type="entry name" value="RRM"/>
    <property type="match status" value="2"/>
</dbReference>
<name>A0A2V1DY03_9PLEO</name>
<dbReference type="InterPro" id="IPR012677">
    <property type="entry name" value="Nucleotide-bd_a/b_plait_sf"/>
</dbReference>
<feature type="compositionally biased region" description="Basic and acidic residues" evidence="3">
    <location>
        <begin position="369"/>
        <end position="380"/>
    </location>
</feature>
<evidence type="ECO:0000256" key="3">
    <source>
        <dbReference type="SAM" id="MobiDB-lite"/>
    </source>
</evidence>
<dbReference type="OrthoDB" id="1875751at2759"/>
<feature type="region of interest" description="Disordered" evidence="3">
    <location>
        <begin position="218"/>
        <end position="238"/>
    </location>
</feature>
<organism evidence="5 6">
    <name type="scientific">Periconia macrospinosa</name>
    <dbReference type="NCBI Taxonomy" id="97972"/>
    <lineage>
        <taxon>Eukaryota</taxon>
        <taxon>Fungi</taxon>
        <taxon>Dikarya</taxon>
        <taxon>Ascomycota</taxon>
        <taxon>Pezizomycotina</taxon>
        <taxon>Dothideomycetes</taxon>
        <taxon>Pleosporomycetidae</taxon>
        <taxon>Pleosporales</taxon>
        <taxon>Massarineae</taxon>
        <taxon>Periconiaceae</taxon>
        <taxon>Periconia</taxon>
    </lineage>
</organism>
<sequence>MSDYDSSSSDEEKKLKALKKAAKKEKKEKKDKKKSKSSTADAEEDNEAATALTPSSSKKRKRELIPEEIEIDVNLPEPASKKAARKAKKLKSQPTPTNTNTEGAADSTTTTAPDAEKSGTAPDPTKRSAHSVWIGNLPWTATKDLLLTFLTTNADIKPEDITRIHMPAPKAPPRPNWTTEKPQNKGFAYVDFANELAMYSAIALTETRMDNRPLLIKNSKNFEGRPDKPKDGAENGMTTYAADGKGAKRGGGAGGEAKAPNQKVFVGNLAFETSKEDLETHFAPCGAVEHIHMATFEDSGKSKGFAWVTFGDIEAATCAVKGFVFQTDDAGKKRKWKLNKLMGRDLRCEFAEDGTTRYQKRFGGGDSTKVFEDGDEENVHPSRRQRPFKSEGRGGGGGGGGGGGFKPRAKVDPRNIAPGKAHANAPRASAAIVESQGTKTTF</sequence>
<evidence type="ECO:0000313" key="6">
    <source>
        <dbReference type="Proteomes" id="UP000244855"/>
    </source>
</evidence>
<dbReference type="Proteomes" id="UP000244855">
    <property type="component" value="Unassembled WGS sequence"/>
</dbReference>
<dbReference type="PANTHER" id="PTHR23236">
    <property type="entry name" value="EUKARYOTIC TRANSLATION INITIATION FACTOR 4B/4H"/>
    <property type="match status" value="1"/>
</dbReference>
<dbReference type="EMBL" id="KZ805337">
    <property type="protein sequence ID" value="PVI02906.1"/>
    <property type="molecule type" value="Genomic_DNA"/>
</dbReference>
<dbReference type="GO" id="GO:0005730">
    <property type="term" value="C:nucleolus"/>
    <property type="evidence" value="ECO:0007669"/>
    <property type="project" value="TreeGrafter"/>
</dbReference>
<evidence type="ECO:0000313" key="5">
    <source>
        <dbReference type="EMBL" id="PVI02906.1"/>
    </source>
</evidence>
<dbReference type="SUPFAM" id="SSF54928">
    <property type="entry name" value="RNA-binding domain, RBD"/>
    <property type="match status" value="2"/>
</dbReference>
<feature type="compositionally biased region" description="Basic residues" evidence="3">
    <location>
        <begin position="82"/>
        <end position="91"/>
    </location>
</feature>
<dbReference type="InterPro" id="IPR035979">
    <property type="entry name" value="RBD_domain_sf"/>
</dbReference>
<keyword evidence="6" id="KW-1185">Reference proteome</keyword>
<dbReference type="InterPro" id="IPR000504">
    <property type="entry name" value="RRM_dom"/>
</dbReference>
<dbReference type="GO" id="GO:0003723">
    <property type="term" value="F:RNA binding"/>
    <property type="evidence" value="ECO:0007669"/>
    <property type="project" value="UniProtKB-UniRule"/>
</dbReference>
<feature type="compositionally biased region" description="Polar residues" evidence="3">
    <location>
        <begin position="92"/>
        <end position="102"/>
    </location>
</feature>
<feature type="domain" description="RRM" evidence="4">
    <location>
        <begin position="130"/>
        <end position="221"/>
    </location>
</feature>
<dbReference type="Gene3D" id="3.30.70.330">
    <property type="match status" value="2"/>
</dbReference>
<dbReference type="PANTHER" id="PTHR23236:SF95">
    <property type="entry name" value="NUCLEOLAR PROTEIN 13"/>
    <property type="match status" value="1"/>
</dbReference>
<feature type="compositionally biased region" description="Basic and acidic residues" evidence="3">
    <location>
        <begin position="220"/>
        <end position="233"/>
    </location>
</feature>
<dbReference type="STRING" id="97972.A0A2V1DY03"/>
<evidence type="ECO:0000256" key="1">
    <source>
        <dbReference type="ARBA" id="ARBA00022884"/>
    </source>
</evidence>
<feature type="compositionally biased region" description="Gly residues" evidence="3">
    <location>
        <begin position="393"/>
        <end position="405"/>
    </location>
</feature>
<feature type="compositionally biased region" description="Basic residues" evidence="3">
    <location>
        <begin position="16"/>
        <end position="36"/>
    </location>
</feature>
<dbReference type="Pfam" id="PF00076">
    <property type="entry name" value="RRM_1"/>
    <property type="match status" value="1"/>
</dbReference>
<evidence type="ECO:0000256" key="2">
    <source>
        <dbReference type="PROSITE-ProRule" id="PRU00176"/>
    </source>
</evidence>
<accession>A0A2V1DY03</accession>
<reference evidence="5 6" key="1">
    <citation type="journal article" date="2018" name="Sci. Rep.">
        <title>Comparative genomics provides insights into the lifestyle and reveals functional heterogeneity of dark septate endophytic fungi.</title>
        <authorList>
            <person name="Knapp D.G."/>
            <person name="Nemeth J.B."/>
            <person name="Barry K."/>
            <person name="Hainaut M."/>
            <person name="Henrissat B."/>
            <person name="Johnson J."/>
            <person name="Kuo A."/>
            <person name="Lim J.H.P."/>
            <person name="Lipzen A."/>
            <person name="Nolan M."/>
            <person name="Ohm R.A."/>
            <person name="Tamas L."/>
            <person name="Grigoriev I.V."/>
            <person name="Spatafora J.W."/>
            <person name="Nagy L.G."/>
            <person name="Kovacs G.M."/>
        </authorList>
    </citation>
    <scope>NUCLEOTIDE SEQUENCE [LARGE SCALE GENOMIC DNA]</scope>
    <source>
        <strain evidence="5 6">DSE2036</strain>
    </source>
</reference>
<feature type="region of interest" description="Disordered" evidence="3">
    <location>
        <begin position="1"/>
        <end position="129"/>
    </location>
</feature>
<evidence type="ECO:0000259" key="4">
    <source>
        <dbReference type="PROSITE" id="PS50102"/>
    </source>
</evidence>
<dbReference type="AlphaFoldDB" id="A0A2V1DY03"/>